<protein>
    <submittedName>
        <fullName evidence="1">Uncharacterized protein</fullName>
    </submittedName>
</protein>
<dbReference type="Proteomes" id="UP000299102">
    <property type="component" value="Unassembled WGS sequence"/>
</dbReference>
<comment type="caution">
    <text evidence="1">The sequence shown here is derived from an EMBL/GenBank/DDBJ whole genome shotgun (WGS) entry which is preliminary data.</text>
</comment>
<proteinExistence type="predicted"/>
<name>A0A4C1VTZ8_EUMVA</name>
<keyword evidence="2" id="KW-1185">Reference proteome</keyword>
<reference evidence="1 2" key="1">
    <citation type="journal article" date="2019" name="Commun. Biol.">
        <title>The bagworm genome reveals a unique fibroin gene that provides high tensile strength.</title>
        <authorList>
            <person name="Kono N."/>
            <person name="Nakamura H."/>
            <person name="Ohtoshi R."/>
            <person name="Tomita M."/>
            <person name="Numata K."/>
            <person name="Arakawa K."/>
        </authorList>
    </citation>
    <scope>NUCLEOTIDE SEQUENCE [LARGE SCALE GENOMIC DNA]</scope>
</reference>
<evidence type="ECO:0000313" key="1">
    <source>
        <dbReference type="EMBL" id="GBP42636.1"/>
    </source>
</evidence>
<accession>A0A4C1VTZ8</accession>
<dbReference type="OrthoDB" id="10026072at2759"/>
<sequence length="84" mass="8888">MDATVFAQLRSYAATLKLPGAAKAMHSVKKPNGGPVLAFYPVTEQENHIKTADDTKLLKKAIDAVAIENQKGYATEAAGDGAEE</sequence>
<gene>
    <name evidence="1" type="ORF">EVAR_87187_1</name>
</gene>
<dbReference type="AlphaFoldDB" id="A0A4C1VTZ8"/>
<evidence type="ECO:0000313" key="2">
    <source>
        <dbReference type="Proteomes" id="UP000299102"/>
    </source>
</evidence>
<organism evidence="1 2">
    <name type="scientific">Eumeta variegata</name>
    <name type="common">Bagworm moth</name>
    <name type="synonym">Eumeta japonica</name>
    <dbReference type="NCBI Taxonomy" id="151549"/>
    <lineage>
        <taxon>Eukaryota</taxon>
        <taxon>Metazoa</taxon>
        <taxon>Ecdysozoa</taxon>
        <taxon>Arthropoda</taxon>
        <taxon>Hexapoda</taxon>
        <taxon>Insecta</taxon>
        <taxon>Pterygota</taxon>
        <taxon>Neoptera</taxon>
        <taxon>Endopterygota</taxon>
        <taxon>Lepidoptera</taxon>
        <taxon>Glossata</taxon>
        <taxon>Ditrysia</taxon>
        <taxon>Tineoidea</taxon>
        <taxon>Psychidae</taxon>
        <taxon>Oiketicinae</taxon>
        <taxon>Eumeta</taxon>
    </lineage>
</organism>
<dbReference type="EMBL" id="BGZK01000421">
    <property type="protein sequence ID" value="GBP42636.1"/>
    <property type="molecule type" value="Genomic_DNA"/>
</dbReference>